<dbReference type="CDD" id="cd06170">
    <property type="entry name" value="LuxR_C_like"/>
    <property type="match status" value="1"/>
</dbReference>
<dbReference type="Gene3D" id="1.10.10.10">
    <property type="entry name" value="Winged helix-like DNA-binding domain superfamily/Winged helix DNA-binding domain"/>
    <property type="match status" value="1"/>
</dbReference>
<feature type="region of interest" description="Disordered" evidence="4">
    <location>
        <begin position="188"/>
        <end position="217"/>
    </location>
</feature>
<evidence type="ECO:0000256" key="3">
    <source>
        <dbReference type="ARBA" id="ARBA00023163"/>
    </source>
</evidence>
<proteinExistence type="predicted"/>
<dbReference type="GO" id="GO:0003677">
    <property type="term" value="F:DNA binding"/>
    <property type="evidence" value="ECO:0007669"/>
    <property type="project" value="UniProtKB-KW"/>
</dbReference>
<organism evidence="6 7">
    <name type="scientific">Kitasatospora kifunensis</name>
    <name type="common">Streptomyces kifunensis</name>
    <dbReference type="NCBI Taxonomy" id="58351"/>
    <lineage>
        <taxon>Bacteria</taxon>
        <taxon>Bacillati</taxon>
        <taxon>Actinomycetota</taxon>
        <taxon>Actinomycetes</taxon>
        <taxon>Kitasatosporales</taxon>
        <taxon>Streptomycetaceae</taxon>
        <taxon>Kitasatospora</taxon>
    </lineage>
</organism>
<name>A0A7W7RAV8_KITKI</name>
<dbReference type="AlphaFoldDB" id="A0A7W7RAV8"/>
<evidence type="ECO:0000313" key="7">
    <source>
        <dbReference type="Proteomes" id="UP000540506"/>
    </source>
</evidence>
<dbReference type="EMBL" id="JACHJV010000002">
    <property type="protein sequence ID" value="MBB4927956.1"/>
    <property type="molecule type" value="Genomic_DNA"/>
</dbReference>
<dbReference type="SMART" id="SM00421">
    <property type="entry name" value="HTH_LUXR"/>
    <property type="match status" value="1"/>
</dbReference>
<dbReference type="GO" id="GO:0006355">
    <property type="term" value="P:regulation of DNA-templated transcription"/>
    <property type="evidence" value="ECO:0007669"/>
    <property type="project" value="InterPro"/>
</dbReference>
<comment type="caution">
    <text evidence="6">The sequence shown here is derived from an EMBL/GenBank/DDBJ whole genome shotgun (WGS) entry which is preliminary data.</text>
</comment>
<keyword evidence="7" id="KW-1185">Reference proteome</keyword>
<gene>
    <name evidence="6" type="ORF">FHR34_007051</name>
</gene>
<evidence type="ECO:0000259" key="5">
    <source>
        <dbReference type="PROSITE" id="PS50043"/>
    </source>
</evidence>
<dbReference type="Proteomes" id="UP000540506">
    <property type="component" value="Unassembled WGS sequence"/>
</dbReference>
<evidence type="ECO:0000313" key="6">
    <source>
        <dbReference type="EMBL" id="MBB4927956.1"/>
    </source>
</evidence>
<dbReference type="InterPro" id="IPR036388">
    <property type="entry name" value="WH-like_DNA-bd_sf"/>
</dbReference>
<dbReference type="PANTHER" id="PTHR44688:SF16">
    <property type="entry name" value="DNA-BINDING TRANSCRIPTIONAL ACTIVATOR DEVR_DOSR"/>
    <property type="match status" value="1"/>
</dbReference>
<accession>A0A7W7RAV8</accession>
<dbReference type="SUPFAM" id="SSF46894">
    <property type="entry name" value="C-terminal effector domain of the bipartite response regulators"/>
    <property type="match status" value="1"/>
</dbReference>
<keyword evidence="2 6" id="KW-0238">DNA-binding</keyword>
<keyword evidence="3" id="KW-0804">Transcription</keyword>
<evidence type="ECO:0000256" key="4">
    <source>
        <dbReference type="SAM" id="MobiDB-lite"/>
    </source>
</evidence>
<evidence type="ECO:0000256" key="1">
    <source>
        <dbReference type="ARBA" id="ARBA00023015"/>
    </source>
</evidence>
<sequence>MTLLATSVPISPACVRIAITSPDILAQIRQVFASKNLAVEIVRLPYVEVIVRPAVGVAATDRPAVGSGLARVAGPASRASAPGARRLCAEYRLSVVEVGGRSGAERPAPQSRPYLAAVPDAGADGPVAALSQRQHEVMALVSRGVRNAEIAARLHVSEKTVKNHINRIFRSLGAGSRVEAVLIWQHHQHGGPSTRRGAPNPSLPPAGGRHPEHAGDP</sequence>
<dbReference type="PANTHER" id="PTHR44688">
    <property type="entry name" value="DNA-BINDING TRANSCRIPTIONAL ACTIVATOR DEVR_DOSR"/>
    <property type="match status" value="1"/>
</dbReference>
<dbReference type="Pfam" id="PF00196">
    <property type="entry name" value="GerE"/>
    <property type="match status" value="1"/>
</dbReference>
<evidence type="ECO:0000256" key="2">
    <source>
        <dbReference type="ARBA" id="ARBA00023125"/>
    </source>
</evidence>
<dbReference type="PROSITE" id="PS50043">
    <property type="entry name" value="HTH_LUXR_2"/>
    <property type="match status" value="1"/>
</dbReference>
<reference evidence="6 7" key="1">
    <citation type="submission" date="2020-08" db="EMBL/GenBank/DDBJ databases">
        <title>Sequencing the genomes of 1000 actinobacteria strains.</title>
        <authorList>
            <person name="Klenk H.-P."/>
        </authorList>
    </citation>
    <scope>NUCLEOTIDE SEQUENCE [LARGE SCALE GENOMIC DNA]</scope>
    <source>
        <strain evidence="6 7">DSM 41654</strain>
    </source>
</reference>
<keyword evidence="1" id="KW-0805">Transcription regulation</keyword>
<dbReference type="InterPro" id="IPR016032">
    <property type="entry name" value="Sig_transdc_resp-reg_C-effctor"/>
</dbReference>
<dbReference type="RefSeq" id="WP_184944785.1">
    <property type="nucleotide sequence ID" value="NZ_JACHJV010000002.1"/>
</dbReference>
<dbReference type="PRINTS" id="PR00038">
    <property type="entry name" value="HTHLUXR"/>
</dbReference>
<feature type="domain" description="HTH luxR-type" evidence="5">
    <location>
        <begin position="123"/>
        <end position="188"/>
    </location>
</feature>
<protein>
    <submittedName>
        <fullName evidence="6">DNA-binding CsgD family transcriptional regulator</fullName>
    </submittedName>
</protein>
<dbReference type="InterPro" id="IPR000792">
    <property type="entry name" value="Tscrpt_reg_LuxR_C"/>
</dbReference>